<evidence type="ECO:0000256" key="4">
    <source>
        <dbReference type="ARBA" id="ARBA00012640"/>
    </source>
</evidence>
<evidence type="ECO:0000256" key="7">
    <source>
        <dbReference type="ARBA" id="ARBA00022723"/>
    </source>
</evidence>
<proteinExistence type="inferred from homology"/>
<dbReference type="AlphaFoldDB" id="A0AAX2ULU4"/>
<evidence type="ECO:0000256" key="12">
    <source>
        <dbReference type="ARBA" id="ARBA00048138"/>
    </source>
</evidence>
<accession>A0AAX2ULU4</accession>
<dbReference type="PANTHER" id="PTHR43344">
    <property type="entry name" value="PHOSPHOSERINE PHOSPHATASE"/>
    <property type="match status" value="1"/>
</dbReference>
<dbReference type="EC" id="3.1.3.3" evidence="4"/>
<dbReference type="InterPro" id="IPR050582">
    <property type="entry name" value="HAD-like_SerB"/>
</dbReference>
<evidence type="ECO:0000256" key="11">
    <source>
        <dbReference type="ARBA" id="ARBA00031693"/>
    </source>
</evidence>
<evidence type="ECO:0000256" key="10">
    <source>
        <dbReference type="ARBA" id="ARBA00023299"/>
    </source>
</evidence>
<keyword evidence="6" id="KW-0028">Amino-acid biosynthesis</keyword>
<comment type="catalytic activity">
    <reaction evidence="12">
        <text>O-phospho-L-serine + H2O = L-serine + phosphate</text>
        <dbReference type="Rhea" id="RHEA:21208"/>
        <dbReference type="ChEBI" id="CHEBI:15377"/>
        <dbReference type="ChEBI" id="CHEBI:33384"/>
        <dbReference type="ChEBI" id="CHEBI:43474"/>
        <dbReference type="ChEBI" id="CHEBI:57524"/>
        <dbReference type="EC" id="3.1.3.3"/>
    </reaction>
</comment>
<dbReference type="Proteomes" id="UP000306813">
    <property type="component" value="Unassembled WGS sequence"/>
</dbReference>
<gene>
    <name evidence="15" type="primary">serB</name>
    <name evidence="15" type="ORF">FDW42_00905</name>
    <name evidence="16" type="ORF">FVD16_07610</name>
</gene>
<protein>
    <recommendedName>
        <fullName evidence="5">Phosphoserine phosphatase</fullName>
        <ecNumber evidence="4">3.1.3.3</ecNumber>
    </recommendedName>
    <alternativeName>
        <fullName evidence="11">O-phosphoserine phosphohydrolase</fullName>
    </alternativeName>
</protein>
<evidence type="ECO:0000256" key="5">
    <source>
        <dbReference type="ARBA" id="ARBA00015196"/>
    </source>
</evidence>
<dbReference type="NCBIfam" id="TIGR01488">
    <property type="entry name" value="HAD-SF-IB"/>
    <property type="match status" value="1"/>
</dbReference>
<evidence type="ECO:0000256" key="14">
    <source>
        <dbReference type="PIRSR" id="PIRSR604469-1"/>
    </source>
</evidence>
<dbReference type="SFLD" id="SFLDS00003">
    <property type="entry name" value="Haloacid_Dehalogenase"/>
    <property type="match status" value="1"/>
</dbReference>
<keyword evidence="10" id="KW-0718">Serine biosynthesis</keyword>
<keyword evidence="8 15" id="KW-0378">Hydrolase</keyword>
<dbReference type="CDD" id="cd07500">
    <property type="entry name" value="HAD_PSP"/>
    <property type="match status" value="1"/>
</dbReference>
<keyword evidence="7" id="KW-0479">Metal-binding</keyword>
<comment type="similarity">
    <text evidence="3">Belongs to the HAD-like hydrolase superfamily. SerB family.</text>
</comment>
<dbReference type="NCBIfam" id="TIGR00338">
    <property type="entry name" value="serB"/>
    <property type="match status" value="1"/>
</dbReference>
<dbReference type="EMBL" id="VDBS01000011">
    <property type="protein sequence ID" value="TNB58896.1"/>
    <property type="molecule type" value="Genomic_DNA"/>
</dbReference>
<keyword evidence="9" id="KW-0460">Magnesium</keyword>
<dbReference type="GO" id="GO:0006564">
    <property type="term" value="P:L-serine biosynthetic process"/>
    <property type="evidence" value="ECO:0007669"/>
    <property type="project" value="UniProtKB-KW"/>
</dbReference>
<dbReference type="GO" id="GO:0000287">
    <property type="term" value="F:magnesium ion binding"/>
    <property type="evidence" value="ECO:0007669"/>
    <property type="project" value="TreeGrafter"/>
</dbReference>
<dbReference type="SFLD" id="SFLDG01137">
    <property type="entry name" value="C1.6.1:_Phosphoserine_Phosphat"/>
    <property type="match status" value="1"/>
</dbReference>
<dbReference type="PANTHER" id="PTHR43344:SF2">
    <property type="entry name" value="PHOSPHOSERINE PHOSPHATASE"/>
    <property type="match status" value="1"/>
</dbReference>
<evidence type="ECO:0000256" key="2">
    <source>
        <dbReference type="ARBA" id="ARBA00005135"/>
    </source>
</evidence>
<evidence type="ECO:0000256" key="8">
    <source>
        <dbReference type="ARBA" id="ARBA00022801"/>
    </source>
</evidence>
<dbReference type="SUPFAM" id="SSF56784">
    <property type="entry name" value="HAD-like"/>
    <property type="match status" value="1"/>
</dbReference>
<evidence type="ECO:0000313" key="17">
    <source>
        <dbReference type="Proteomes" id="UP000306813"/>
    </source>
</evidence>
<dbReference type="SFLD" id="SFLDG01136">
    <property type="entry name" value="C1.6:_Phosphoserine_Phosphatas"/>
    <property type="match status" value="1"/>
</dbReference>
<evidence type="ECO:0000256" key="6">
    <source>
        <dbReference type="ARBA" id="ARBA00022605"/>
    </source>
</evidence>
<feature type="active site" description="Proton donor" evidence="14">
    <location>
        <position position="10"/>
    </location>
</feature>
<reference evidence="15 17" key="1">
    <citation type="submission" date="2019-05" db="EMBL/GenBank/DDBJ databases">
        <title>Draft genomes of eight strains of Campylobacter helveticus isolated from cats and a dog in New Zealand.</title>
        <authorList>
            <person name="Bojanic K."/>
            <person name="Midwinter A.C."/>
            <person name="Biggs P.J."/>
            <person name="Acke E."/>
            <person name="Cornelius A.J."/>
            <person name="Marshall J.C."/>
        </authorList>
    </citation>
    <scope>NUCLEOTIDE SEQUENCE [LARGE SCALE GENOMIC DNA]</scope>
    <source>
        <strain evidence="15 17">ACP123b</strain>
    </source>
</reference>
<evidence type="ECO:0000256" key="3">
    <source>
        <dbReference type="ARBA" id="ARBA00009184"/>
    </source>
</evidence>
<dbReference type="InterPro" id="IPR004469">
    <property type="entry name" value="PSP"/>
</dbReference>
<dbReference type="Pfam" id="PF00702">
    <property type="entry name" value="Hydrolase"/>
    <property type="match status" value="1"/>
</dbReference>
<feature type="active site" description="Nucleophile" evidence="14">
    <location>
        <position position="8"/>
    </location>
</feature>
<evidence type="ECO:0000313" key="15">
    <source>
        <dbReference type="EMBL" id="TNB58896.1"/>
    </source>
</evidence>
<evidence type="ECO:0000313" key="18">
    <source>
        <dbReference type="Proteomes" id="UP000321317"/>
    </source>
</evidence>
<dbReference type="GO" id="GO:0036424">
    <property type="term" value="F:L-phosphoserine phosphatase activity"/>
    <property type="evidence" value="ECO:0007669"/>
    <property type="project" value="InterPro"/>
</dbReference>
<dbReference type="SFLD" id="SFLDF00029">
    <property type="entry name" value="phosphoserine_phosphatase"/>
    <property type="match status" value="1"/>
</dbReference>
<dbReference type="EMBL" id="VRMA01000063">
    <property type="protein sequence ID" value="TXK56261.1"/>
    <property type="molecule type" value="Genomic_DNA"/>
</dbReference>
<reference evidence="16 18" key="2">
    <citation type="submission" date="2019-08" db="EMBL/GenBank/DDBJ databases">
        <title>Rapid identification of Enteric Bacteria from Whole Genome Sequences (WGS) using Average Nucleotide Identity (ANI).</title>
        <authorList>
            <person name="Lane C."/>
        </authorList>
    </citation>
    <scope>NUCLEOTIDE SEQUENCE [LARGE SCALE GENOMIC DNA]</scope>
    <source>
        <strain evidence="16 18">D4984</strain>
    </source>
</reference>
<name>A0AAX2ULU4_9BACT</name>
<dbReference type="RefSeq" id="WP_082200316.1">
    <property type="nucleotide sequence ID" value="NZ_CP020478.1"/>
</dbReference>
<dbReference type="Proteomes" id="UP000321317">
    <property type="component" value="Unassembled WGS sequence"/>
</dbReference>
<comment type="catalytic activity">
    <reaction evidence="13">
        <text>O-phospho-D-serine + H2O = D-serine + phosphate</text>
        <dbReference type="Rhea" id="RHEA:24873"/>
        <dbReference type="ChEBI" id="CHEBI:15377"/>
        <dbReference type="ChEBI" id="CHEBI:35247"/>
        <dbReference type="ChEBI" id="CHEBI:43474"/>
        <dbReference type="ChEBI" id="CHEBI:58680"/>
        <dbReference type="EC" id="3.1.3.3"/>
    </reaction>
</comment>
<evidence type="ECO:0000256" key="1">
    <source>
        <dbReference type="ARBA" id="ARBA00001946"/>
    </source>
</evidence>
<evidence type="ECO:0000256" key="13">
    <source>
        <dbReference type="ARBA" id="ARBA00048523"/>
    </source>
</evidence>
<sequence length="207" mass="22860">MIKLCVFDFDSTLMDGETIDILANAYGVGDEVKAITQRAMNGELDFFESLHQRVALLKGMSCVDVLKVSQNLPLMNGSFELIEFLNSKNIICVVFSGGFHEGVDCAMEKLKFKLGFANYLHHKNGKLTGLVGGEMMFSNSKGLMLERLKQFLNLSLEEVMCVGDGANDLAMFEHSGLKIAFCAKEILRASASVCIDVKDLKEIIKVM</sequence>
<dbReference type="InterPro" id="IPR023214">
    <property type="entry name" value="HAD_sf"/>
</dbReference>
<dbReference type="Gene3D" id="3.40.50.1000">
    <property type="entry name" value="HAD superfamily/HAD-like"/>
    <property type="match status" value="1"/>
</dbReference>
<comment type="pathway">
    <text evidence="2">Amino-acid biosynthesis; L-serine biosynthesis; L-serine from 3-phospho-D-glycerate: step 3/3.</text>
</comment>
<evidence type="ECO:0000313" key="16">
    <source>
        <dbReference type="EMBL" id="TXK56261.1"/>
    </source>
</evidence>
<dbReference type="InterPro" id="IPR036412">
    <property type="entry name" value="HAD-like_sf"/>
</dbReference>
<keyword evidence="18" id="KW-1185">Reference proteome</keyword>
<organism evidence="15 17">
    <name type="scientific">Campylobacter helveticus</name>
    <dbReference type="NCBI Taxonomy" id="28898"/>
    <lineage>
        <taxon>Bacteria</taxon>
        <taxon>Pseudomonadati</taxon>
        <taxon>Campylobacterota</taxon>
        <taxon>Epsilonproteobacteria</taxon>
        <taxon>Campylobacterales</taxon>
        <taxon>Campylobacteraceae</taxon>
        <taxon>Campylobacter</taxon>
    </lineage>
</organism>
<dbReference type="GeneID" id="52037297"/>
<dbReference type="GO" id="GO:0005737">
    <property type="term" value="C:cytoplasm"/>
    <property type="evidence" value="ECO:0007669"/>
    <property type="project" value="TreeGrafter"/>
</dbReference>
<comment type="caution">
    <text evidence="15">The sequence shown here is derived from an EMBL/GenBank/DDBJ whole genome shotgun (WGS) entry which is preliminary data.</text>
</comment>
<evidence type="ECO:0000256" key="9">
    <source>
        <dbReference type="ARBA" id="ARBA00022842"/>
    </source>
</evidence>
<dbReference type="KEGG" id="chv:CHELV3228_1393"/>
<comment type="cofactor">
    <cofactor evidence="1">
        <name>Mg(2+)</name>
        <dbReference type="ChEBI" id="CHEBI:18420"/>
    </cofactor>
</comment>